<evidence type="ECO:0000256" key="1">
    <source>
        <dbReference type="SAM" id="SignalP"/>
    </source>
</evidence>
<dbReference type="Gene3D" id="3.40.50.1820">
    <property type="entry name" value="alpha/beta hydrolase"/>
    <property type="match status" value="1"/>
</dbReference>
<protein>
    <submittedName>
        <fullName evidence="3">Alpha/beta hydrolase</fullName>
    </submittedName>
</protein>
<dbReference type="InterPro" id="IPR010427">
    <property type="entry name" value="DUF1023"/>
</dbReference>
<feature type="domain" description="DUF1023" evidence="2">
    <location>
        <begin position="94"/>
        <end position="259"/>
    </location>
</feature>
<evidence type="ECO:0000313" key="4">
    <source>
        <dbReference type="Proteomes" id="UP001445472"/>
    </source>
</evidence>
<dbReference type="EMBL" id="JBEPBX010000006">
    <property type="protein sequence ID" value="MER6613520.1"/>
    <property type="molecule type" value="Genomic_DNA"/>
</dbReference>
<comment type="caution">
    <text evidence="3">The sequence shown here is derived from an EMBL/GenBank/DDBJ whole genome shotgun (WGS) entry which is preliminary data.</text>
</comment>
<dbReference type="GO" id="GO:0016787">
    <property type="term" value="F:hydrolase activity"/>
    <property type="evidence" value="ECO:0007669"/>
    <property type="project" value="UniProtKB-KW"/>
</dbReference>
<keyword evidence="1" id="KW-0732">Signal</keyword>
<proteinExistence type="predicted"/>
<feature type="chain" id="PRO_5046003549" evidence="1">
    <location>
        <begin position="25"/>
        <end position="319"/>
    </location>
</feature>
<name>A0ABV1UT29_9ACTN</name>
<dbReference type="Pfam" id="PF06259">
    <property type="entry name" value="Abhydrolase_8"/>
    <property type="match status" value="1"/>
</dbReference>
<dbReference type="RefSeq" id="WP_351975597.1">
    <property type="nucleotide sequence ID" value="NZ_JBEPBX010000006.1"/>
</dbReference>
<evidence type="ECO:0000259" key="2">
    <source>
        <dbReference type="Pfam" id="PF06259"/>
    </source>
</evidence>
<keyword evidence="4" id="KW-1185">Reference proteome</keyword>
<evidence type="ECO:0000313" key="3">
    <source>
        <dbReference type="EMBL" id="MER6613520.1"/>
    </source>
</evidence>
<feature type="signal peptide" evidence="1">
    <location>
        <begin position="1"/>
        <end position="24"/>
    </location>
</feature>
<dbReference type="SUPFAM" id="SSF53474">
    <property type="entry name" value="alpha/beta-Hydrolases"/>
    <property type="match status" value="1"/>
</dbReference>
<dbReference type="Proteomes" id="UP001445472">
    <property type="component" value="Unassembled WGS sequence"/>
</dbReference>
<gene>
    <name evidence="3" type="ORF">ABT276_09090</name>
</gene>
<accession>A0ABV1UT29</accession>
<keyword evidence="3" id="KW-0378">Hydrolase</keyword>
<dbReference type="InterPro" id="IPR029058">
    <property type="entry name" value="AB_hydrolase_fold"/>
</dbReference>
<organism evidence="3 4">
    <name type="scientific">Streptomyces xantholiticus</name>
    <dbReference type="NCBI Taxonomy" id="68285"/>
    <lineage>
        <taxon>Bacteria</taxon>
        <taxon>Bacillati</taxon>
        <taxon>Actinomycetota</taxon>
        <taxon>Actinomycetes</taxon>
        <taxon>Kitasatosporales</taxon>
        <taxon>Streptomycetaceae</taxon>
        <taxon>Streptomyces</taxon>
    </lineage>
</organism>
<reference evidence="3 4" key="1">
    <citation type="submission" date="2024-06" db="EMBL/GenBank/DDBJ databases">
        <title>The Natural Products Discovery Center: Release of the First 8490 Sequenced Strains for Exploring Actinobacteria Biosynthetic Diversity.</title>
        <authorList>
            <person name="Kalkreuter E."/>
            <person name="Kautsar S.A."/>
            <person name="Yang D."/>
            <person name="Bader C.D."/>
            <person name="Teijaro C.N."/>
            <person name="Fluegel L."/>
            <person name="Davis C.M."/>
            <person name="Simpson J.R."/>
            <person name="Lauterbach L."/>
            <person name="Steele A.D."/>
            <person name="Gui C."/>
            <person name="Meng S."/>
            <person name="Li G."/>
            <person name="Viehrig K."/>
            <person name="Ye F."/>
            <person name="Su P."/>
            <person name="Kiefer A.F."/>
            <person name="Nichols A."/>
            <person name="Cepeda A.J."/>
            <person name="Yan W."/>
            <person name="Fan B."/>
            <person name="Jiang Y."/>
            <person name="Adhikari A."/>
            <person name="Zheng C.-J."/>
            <person name="Schuster L."/>
            <person name="Cowan T.M."/>
            <person name="Smanski M.J."/>
            <person name="Chevrette M.G."/>
            <person name="De Carvalho L.P.S."/>
            <person name="Shen B."/>
        </authorList>
    </citation>
    <scope>NUCLEOTIDE SEQUENCE [LARGE SCALE GENOMIC DNA]</scope>
    <source>
        <strain evidence="3 4">NPDC000837</strain>
    </source>
</reference>
<sequence>MASRLRRTLLAALVTATVVVPVSAAARHSAVPAPRPAAVGPLSTAELPRLEQRFVVNRDNIRAAARAADEHGDRTRAAALREMAAAGRQFLTFDGRDGGRSAEVFGDLARADRIAVLVPGSDTNLDTYARFRAGAVALHDAVRKAGGPRTAVVAWLGYATPGTVSTDVLTTGRADGAAVQLRAFTGELRAARPHAGLSLLCHSYGSVVCARAANRLAVADIALYGSPGTGFGTARELRSRAAVWAGRGGGDWIADVPHVRLELLGSDVGFGTDPVAAAFGARVFDAGDCGHSDYLKPGTTALENLALIAAGRTGEVTRA</sequence>